<feature type="transmembrane region" description="Helical" evidence="2">
    <location>
        <begin position="265"/>
        <end position="289"/>
    </location>
</feature>
<evidence type="ECO:0000256" key="1">
    <source>
        <dbReference type="SAM" id="MobiDB-lite"/>
    </source>
</evidence>
<feature type="transmembrane region" description="Helical" evidence="2">
    <location>
        <begin position="232"/>
        <end position="253"/>
    </location>
</feature>
<dbReference type="InterPro" id="IPR004695">
    <property type="entry name" value="SLAC1/Mae1/Ssu1/TehA"/>
</dbReference>
<keyword evidence="4" id="KW-1185">Reference proteome</keyword>
<feature type="transmembrane region" description="Helical" evidence="2">
    <location>
        <begin position="131"/>
        <end position="158"/>
    </location>
</feature>
<proteinExistence type="predicted"/>
<name>A0A2G5B493_COERN</name>
<feature type="transmembrane region" description="Helical" evidence="2">
    <location>
        <begin position="309"/>
        <end position="338"/>
    </location>
</feature>
<evidence type="ECO:0000313" key="4">
    <source>
        <dbReference type="Proteomes" id="UP000242474"/>
    </source>
</evidence>
<sequence length="477" mass="52278">MSDCVRKRVRYCAVAIVSGLNLVDEQWLELSTVLCIYALVCRKYTWTLQAFDFDKPTSDIWSSESSWVVLLVTVLSYAGIFLLLLFLPLYLLRLAVFSRTITHNSNNSSSSSSEVSGDSSNPGRHVQQMRLVGHLLVSVLTALSNFSGIVDIILAPLVADIMLFLWKCCAGAAAFLAIVAVPTYVFSAMRRQHPRSSLYTVMFLPTVVASATASDLTLVLPLNEASALLGLAYTLWGMSVAPVLSFAVANIRYAIKNFPGSAHPLAMLIGPLGALSQLTLSIMALGLQSRRVWGDVVGPATAPLLLGELAMAAGAILGLALWAGLLAWFVHSHVLAIICGYRQFRQNQNYHHLQQNSANDSANRNTVHTTWRSATGQYLLKMPVCQMTYPLASFTLATLYFARIWTSYSALFCSRFIIAYMTLLLLLVPLIRLVYFVKQCTLGLIRWSRHGSFSTAESGVHNSLQAATSNYGSLTNS</sequence>
<dbReference type="GO" id="GO:0055085">
    <property type="term" value="P:transmembrane transport"/>
    <property type="evidence" value="ECO:0007669"/>
    <property type="project" value="InterPro"/>
</dbReference>
<evidence type="ECO:0000256" key="2">
    <source>
        <dbReference type="SAM" id="Phobius"/>
    </source>
</evidence>
<dbReference type="Proteomes" id="UP000242474">
    <property type="component" value="Unassembled WGS sequence"/>
</dbReference>
<feature type="compositionally biased region" description="Low complexity" evidence="1">
    <location>
        <begin position="104"/>
        <end position="121"/>
    </location>
</feature>
<feature type="region of interest" description="Disordered" evidence="1">
    <location>
        <begin position="103"/>
        <end position="123"/>
    </location>
</feature>
<dbReference type="OrthoDB" id="5584170at2759"/>
<keyword evidence="2" id="KW-0472">Membrane</keyword>
<feature type="transmembrane region" description="Helical" evidence="2">
    <location>
        <begin position="198"/>
        <end position="220"/>
    </location>
</feature>
<dbReference type="Pfam" id="PF03595">
    <property type="entry name" value="SLAC1"/>
    <property type="match status" value="1"/>
</dbReference>
<keyword evidence="2" id="KW-0812">Transmembrane</keyword>
<dbReference type="GO" id="GO:0016020">
    <property type="term" value="C:membrane"/>
    <property type="evidence" value="ECO:0007669"/>
    <property type="project" value="InterPro"/>
</dbReference>
<organism evidence="3 4">
    <name type="scientific">Coemansia reversa (strain ATCC 12441 / NRRL 1564)</name>
    <dbReference type="NCBI Taxonomy" id="763665"/>
    <lineage>
        <taxon>Eukaryota</taxon>
        <taxon>Fungi</taxon>
        <taxon>Fungi incertae sedis</taxon>
        <taxon>Zoopagomycota</taxon>
        <taxon>Kickxellomycotina</taxon>
        <taxon>Kickxellomycetes</taxon>
        <taxon>Kickxellales</taxon>
        <taxon>Kickxellaceae</taxon>
        <taxon>Coemansia</taxon>
    </lineage>
</organism>
<feature type="transmembrane region" description="Helical" evidence="2">
    <location>
        <begin position="67"/>
        <end position="92"/>
    </location>
</feature>
<dbReference type="EMBL" id="KZ303526">
    <property type="protein sequence ID" value="PIA13822.1"/>
    <property type="molecule type" value="Genomic_DNA"/>
</dbReference>
<keyword evidence="2" id="KW-1133">Transmembrane helix</keyword>
<dbReference type="AlphaFoldDB" id="A0A2G5B493"/>
<protein>
    <submittedName>
        <fullName evidence="3">Uncharacterized protein</fullName>
    </submittedName>
</protein>
<feature type="transmembrane region" description="Helical" evidence="2">
    <location>
        <begin position="164"/>
        <end position="186"/>
    </location>
</feature>
<gene>
    <name evidence="3" type="ORF">COEREDRAFT_83192</name>
</gene>
<accession>A0A2G5B493</accession>
<reference evidence="3 4" key="1">
    <citation type="journal article" date="2015" name="Genome Biol. Evol.">
        <title>Phylogenomic analyses indicate that early fungi evolved digesting cell walls of algal ancestors of land plants.</title>
        <authorList>
            <person name="Chang Y."/>
            <person name="Wang S."/>
            <person name="Sekimoto S."/>
            <person name="Aerts A.L."/>
            <person name="Choi C."/>
            <person name="Clum A."/>
            <person name="LaButti K.M."/>
            <person name="Lindquist E.A."/>
            <person name="Yee Ngan C."/>
            <person name="Ohm R.A."/>
            <person name="Salamov A.A."/>
            <person name="Grigoriev I.V."/>
            <person name="Spatafora J.W."/>
            <person name="Berbee M.L."/>
        </authorList>
    </citation>
    <scope>NUCLEOTIDE SEQUENCE [LARGE SCALE GENOMIC DNA]</scope>
    <source>
        <strain evidence="3 4">NRRL 1564</strain>
    </source>
</reference>
<evidence type="ECO:0000313" key="3">
    <source>
        <dbReference type="EMBL" id="PIA13822.1"/>
    </source>
</evidence>
<feature type="transmembrane region" description="Helical" evidence="2">
    <location>
        <begin position="417"/>
        <end position="437"/>
    </location>
</feature>
<feature type="transmembrane region" description="Helical" evidence="2">
    <location>
        <begin position="387"/>
        <end position="405"/>
    </location>
</feature>